<keyword evidence="1" id="KW-0472">Membrane</keyword>
<dbReference type="Proteomes" id="UP001386955">
    <property type="component" value="Unassembled WGS sequence"/>
</dbReference>
<evidence type="ECO:0000256" key="1">
    <source>
        <dbReference type="SAM" id="Phobius"/>
    </source>
</evidence>
<accession>A0AAN9XRH8</accession>
<comment type="caution">
    <text evidence="2">The sequence shown here is derived from an EMBL/GenBank/DDBJ whole genome shotgun (WGS) entry which is preliminary data.</text>
</comment>
<protein>
    <submittedName>
        <fullName evidence="2">Uncharacterized protein</fullName>
    </submittedName>
</protein>
<evidence type="ECO:0000313" key="2">
    <source>
        <dbReference type="EMBL" id="KAK7404934.1"/>
    </source>
</evidence>
<gene>
    <name evidence="2" type="ORF">VNO78_05995</name>
</gene>
<organism evidence="2 3">
    <name type="scientific">Psophocarpus tetragonolobus</name>
    <name type="common">Winged bean</name>
    <name type="synonym">Dolichos tetragonolobus</name>
    <dbReference type="NCBI Taxonomy" id="3891"/>
    <lineage>
        <taxon>Eukaryota</taxon>
        <taxon>Viridiplantae</taxon>
        <taxon>Streptophyta</taxon>
        <taxon>Embryophyta</taxon>
        <taxon>Tracheophyta</taxon>
        <taxon>Spermatophyta</taxon>
        <taxon>Magnoliopsida</taxon>
        <taxon>eudicotyledons</taxon>
        <taxon>Gunneridae</taxon>
        <taxon>Pentapetalae</taxon>
        <taxon>rosids</taxon>
        <taxon>fabids</taxon>
        <taxon>Fabales</taxon>
        <taxon>Fabaceae</taxon>
        <taxon>Papilionoideae</taxon>
        <taxon>50 kb inversion clade</taxon>
        <taxon>NPAAA clade</taxon>
        <taxon>indigoferoid/millettioid clade</taxon>
        <taxon>Phaseoleae</taxon>
        <taxon>Psophocarpus</taxon>
    </lineage>
</organism>
<keyword evidence="1" id="KW-1133">Transmembrane helix</keyword>
<dbReference type="EMBL" id="JAYMYS010000002">
    <property type="protein sequence ID" value="KAK7404934.1"/>
    <property type="molecule type" value="Genomic_DNA"/>
</dbReference>
<evidence type="ECO:0000313" key="3">
    <source>
        <dbReference type="Proteomes" id="UP001386955"/>
    </source>
</evidence>
<keyword evidence="3" id="KW-1185">Reference proteome</keyword>
<keyword evidence="1" id="KW-0812">Transmembrane</keyword>
<dbReference type="AlphaFoldDB" id="A0AAN9XRH8"/>
<name>A0AAN9XRH8_PSOTE</name>
<feature type="transmembrane region" description="Helical" evidence="1">
    <location>
        <begin position="6"/>
        <end position="26"/>
    </location>
</feature>
<proteinExistence type="predicted"/>
<reference evidence="2 3" key="1">
    <citation type="submission" date="2024-01" db="EMBL/GenBank/DDBJ databases">
        <title>The genomes of 5 underutilized Papilionoideae crops provide insights into root nodulation and disease resistanc.</title>
        <authorList>
            <person name="Jiang F."/>
        </authorList>
    </citation>
    <scope>NUCLEOTIDE SEQUENCE [LARGE SCALE GENOMIC DNA]</scope>
    <source>
        <strain evidence="2">DUOXIRENSHENG_FW03</strain>
        <tissue evidence="2">Leaves</tissue>
    </source>
</reference>
<sequence>MDNARVLGISLCTLIVMMDVIAGILGPEAEIAQNKRAKSSSLYNGVDCSSVFGYSHIVVNVLCSLPCIVKTSSYKEVRMACLIITW</sequence>